<evidence type="ECO:0008006" key="3">
    <source>
        <dbReference type="Google" id="ProtNLM"/>
    </source>
</evidence>
<proteinExistence type="predicted"/>
<evidence type="ECO:0000313" key="1">
    <source>
        <dbReference type="EMBL" id="MFC5428881.1"/>
    </source>
</evidence>
<organism evidence="1 2">
    <name type="scientific">Paraburkholderia denitrificans</name>
    <dbReference type="NCBI Taxonomy" id="694025"/>
    <lineage>
        <taxon>Bacteria</taxon>
        <taxon>Pseudomonadati</taxon>
        <taxon>Pseudomonadota</taxon>
        <taxon>Betaproteobacteria</taxon>
        <taxon>Burkholderiales</taxon>
        <taxon>Burkholderiaceae</taxon>
        <taxon>Paraburkholderia</taxon>
    </lineage>
</organism>
<reference evidence="2" key="1">
    <citation type="journal article" date="2019" name="Int. J. Syst. Evol. Microbiol.">
        <title>The Global Catalogue of Microorganisms (GCM) 10K type strain sequencing project: providing services to taxonomists for standard genome sequencing and annotation.</title>
        <authorList>
            <consortium name="The Broad Institute Genomics Platform"/>
            <consortium name="The Broad Institute Genome Sequencing Center for Infectious Disease"/>
            <person name="Wu L."/>
            <person name="Ma J."/>
        </authorList>
    </citation>
    <scope>NUCLEOTIDE SEQUENCE [LARGE SCALE GENOMIC DNA]</scope>
    <source>
        <strain evidence="2">CCUG 56042</strain>
    </source>
</reference>
<dbReference type="RefSeq" id="WP_377710863.1">
    <property type="nucleotide sequence ID" value="NZ_JBHSMP010000011.1"/>
</dbReference>
<dbReference type="EMBL" id="JBHSMP010000011">
    <property type="protein sequence ID" value="MFC5428881.1"/>
    <property type="molecule type" value="Genomic_DNA"/>
</dbReference>
<comment type="caution">
    <text evidence="1">The sequence shown here is derived from an EMBL/GenBank/DDBJ whole genome shotgun (WGS) entry which is preliminary data.</text>
</comment>
<evidence type="ECO:0000313" key="2">
    <source>
        <dbReference type="Proteomes" id="UP001596103"/>
    </source>
</evidence>
<gene>
    <name evidence="1" type="ORF">ACFPTO_08730</name>
</gene>
<dbReference type="Proteomes" id="UP001596103">
    <property type="component" value="Unassembled WGS sequence"/>
</dbReference>
<keyword evidence="2" id="KW-1185">Reference proteome</keyword>
<name>A0ABW0J737_9BURK</name>
<sequence length="206" mass="23387">MSASLILSSEIIVHKEAASDAWDLWKNCGIGGFHREVYRGESDPQRFLELIALPAVEAVFFVLEGRQDFARNMRNNMASDWHQQVLALVNEVKPGEAPLPQAEKLQLRYIEVPLSVQDEYLAWRKSTIFDVVRNATRVSSFAAYHTLLSMQPGVMFLSAFEGDTVSYSKDIFETERYQEIVKQAGSRFIAGGENGLYTRVFVREES</sequence>
<protein>
    <recommendedName>
        <fullName evidence="3">EthD domain-containing protein</fullName>
    </recommendedName>
</protein>
<accession>A0ABW0J737</accession>